<feature type="domain" description="Bacterial Ig-like" evidence="2">
    <location>
        <begin position="652"/>
        <end position="736"/>
    </location>
</feature>
<feature type="signal peptide" evidence="1">
    <location>
        <begin position="1"/>
        <end position="20"/>
    </location>
</feature>
<dbReference type="NCBIfam" id="TIGR03803">
    <property type="entry name" value="Gloeo_Verruco"/>
    <property type="match status" value="5"/>
</dbReference>
<name>A0A7W7ZET7_9BACT</name>
<dbReference type="SUPFAM" id="SSF63829">
    <property type="entry name" value="Calcium-dependent phosphotriesterase"/>
    <property type="match status" value="1"/>
</dbReference>
<dbReference type="EMBL" id="JACHIP010000003">
    <property type="protein sequence ID" value="MBB5058046.1"/>
    <property type="molecule type" value="Genomic_DNA"/>
</dbReference>
<dbReference type="Pfam" id="PF16640">
    <property type="entry name" value="Big_3_5"/>
    <property type="match status" value="3"/>
</dbReference>
<keyword evidence="4" id="KW-1185">Reference proteome</keyword>
<feature type="domain" description="Bacterial Ig-like" evidence="2">
    <location>
        <begin position="748"/>
        <end position="834"/>
    </location>
</feature>
<evidence type="ECO:0000256" key="1">
    <source>
        <dbReference type="SAM" id="SignalP"/>
    </source>
</evidence>
<gene>
    <name evidence="3" type="ORF">HDF16_002752</name>
</gene>
<dbReference type="InterPro" id="IPR013783">
    <property type="entry name" value="Ig-like_fold"/>
</dbReference>
<evidence type="ECO:0000313" key="3">
    <source>
        <dbReference type="EMBL" id="MBB5058046.1"/>
    </source>
</evidence>
<dbReference type="Proteomes" id="UP000540989">
    <property type="component" value="Unassembled WGS sequence"/>
</dbReference>
<protein>
    <submittedName>
        <fullName evidence="3">Putative repeat protein (TIGR03803 family)</fullName>
    </submittedName>
</protein>
<dbReference type="RefSeq" id="WP_184217282.1">
    <property type="nucleotide sequence ID" value="NZ_JACHIP010000003.1"/>
</dbReference>
<organism evidence="3 4">
    <name type="scientific">Granulicella aggregans</name>
    <dbReference type="NCBI Taxonomy" id="474949"/>
    <lineage>
        <taxon>Bacteria</taxon>
        <taxon>Pseudomonadati</taxon>
        <taxon>Acidobacteriota</taxon>
        <taxon>Terriglobia</taxon>
        <taxon>Terriglobales</taxon>
        <taxon>Acidobacteriaceae</taxon>
        <taxon>Granulicella</taxon>
    </lineage>
</organism>
<feature type="chain" id="PRO_5030557256" evidence="1">
    <location>
        <begin position="21"/>
        <end position="835"/>
    </location>
</feature>
<reference evidence="3 4" key="1">
    <citation type="submission" date="2020-08" db="EMBL/GenBank/DDBJ databases">
        <title>Genomic Encyclopedia of Type Strains, Phase IV (KMG-V): Genome sequencing to study the core and pangenomes of soil and plant-associated prokaryotes.</title>
        <authorList>
            <person name="Whitman W."/>
        </authorList>
    </citation>
    <scope>NUCLEOTIDE SEQUENCE [LARGE SCALE GENOMIC DNA]</scope>
    <source>
        <strain evidence="3 4">M8UP14</strain>
    </source>
</reference>
<comment type="caution">
    <text evidence="3">The sequence shown here is derived from an EMBL/GenBank/DDBJ whole genome shotgun (WGS) entry which is preliminary data.</text>
</comment>
<keyword evidence="1" id="KW-0732">Signal</keyword>
<evidence type="ECO:0000259" key="2">
    <source>
        <dbReference type="Pfam" id="PF16640"/>
    </source>
</evidence>
<proteinExistence type="predicted"/>
<feature type="domain" description="Bacterial Ig-like" evidence="2">
    <location>
        <begin position="556"/>
        <end position="637"/>
    </location>
</feature>
<dbReference type="InterPro" id="IPR032109">
    <property type="entry name" value="Big_3_5"/>
</dbReference>
<dbReference type="AlphaFoldDB" id="A0A7W7ZET7"/>
<sequence>MKQVPVLMIALLAAALPLRAQSHAPSQDSVKAKLAQGARALVPGANRQQSTSGAASAVRTQAAAASSQPTLQISSGVGPLVLHTFDVPTSATDGQGPDAPVIFASDGRLYSTTTAGGKNGCGTIFSYDPATQAYLTLYSLDCNKDGELPLSGLIQATDGYLYGTTIASGPVASPVFGGSIFRYNIATGAFTTLYRFQHGGTPYGDLIDDGNGTLYGTTFADGAHGDGSIWSWSYATNKFNTLYSFTGEVDGAGATGGLVLASDGRLYGTAAYGGTLGWGTAFVINTDGTGFKSFYSFTDFYLGLDGSAPSADLVEAQDGNLYGTSCCGGALGVQGAFFRITPNGADSTLTPLAALGQSLYPTPFVEGGDVDLGRPMIAGDGYMYITPSYGGSNPGGTTLQMDTFGDANRIYSFENPYDDFAVSPLGGVMEGQDGNLYGATYTSPFASGILYALNTGLPPAISLTTSTTSAYVGVPLSIDWSVNNAFSNNAAVCMARSTDGTFGGNGSAGLRSIAGEQNVTPVGSGDVTYSFTCGGVESATAKVHVSRVPTTTAVVTASSVEQGQTAKISAKVTAHVGTNAPNGSVSLVVNGQTLSKAALSNGTATFFIPTSGVAPGLYKGYVSYAGTNTFYGSTSTNDLVDLRVLPKASFVASPATTIQGLDSTFTVHLTNTGAPAPTGTVTFKSPTINFGSTTVTKGVASLLANFATAPAGTYQITATYSGDNYNEPVSATQTIQLNRAETIATLTGPAAINAGSSGEYKVVVIRPNLPGTATGKITLALGTAVVGSGTLSGGTATITVFSSAAKAGTYHLTAQYSGDQNDTSSLSLPLVVTIR</sequence>
<accession>A0A7W7ZET7</accession>
<dbReference type="InterPro" id="IPR022519">
    <property type="entry name" value="Gloeo/Verruco_rpt"/>
</dbReference>
<dbReference type="Gene3D" id="2.60.40.10">
    <property type="entry name" value="Immunoglobulins"/>
    <property type="match status" value="3"/>
</dbReference>
<evidence type="ECO:0000313" key="4">
    <source>
        <dbReference type="Proteomes" id="UP000540989"/>
    </source>
</evidence>